<dbReference type="Proteomes" id="UP000177565">
    <property type="component" value="Unassembled WGS sequence"/>
</dbReference>
<evidence type="ECO:0000313" key="2">
    <source>
        <dbReference type="EMBL" id="OHA27330.1"/>
    </source>
</evidence>
<name>A0A1G2MTX6_9BACT</name>
<sequence length="74" mass="8630">MRTVNLTQTQYEALKDRAEAYERLMSAAKQELFSPPPTRSGKRVIKTLRASGRYSRSFLESLERGIQRSRFFTD</sequence>
<keyword evidence="1" id="KW-0175">Coiled coil</keyword>
<organism evidence="2 3">
    <name type="scientific">Candidatus Taylorbacteria bacterium RIFCSPHIGHO2_02_FULL_46_13</name>
    <dbReference type="NCBI Taxonomy" id="1802312"/>
    <lineage>
        <taxon>Bacteria</taxon>
        <taxon>Candidatus Tayloriibacteriota</taxon>
    </lineage>
</organism>
<protein>
    <submittedName>
        <fullName evidence="2">Uncharacterized protein</fullName>
    </submittedName>
</protein>
<accession>A0A1G2MTX6</accession>
<proteinExistence type="predicted"/>
<dbReference type="STRING" id="1802312.A3C06_00565"/>
<dbReference type="AlphaFoldDB" id="A0A1G2MTX6"/>
<evidence type="ECO:0000313" key="3">
    <source>
        <dbReference type="Proteomes" id="UP000177565"/>
    </source>
</evidence>
<feature type="coiled-coil region" evidence="1">
    <location>
        <begin position="4"/>
        <end position="31"/>
    </location>
</feature>
<dbReference type="EMBL" id="MHRQ01000006">
    <property type="protein sequence ID" value="OHA27330.1"/>
    <property type="molecule type" value="Genomic_DNA"/>
</dbReference>
<evidence type="ECO:0000256" key="1">
    <source>
        <dbReference type="SAM" id="Coils"/>
    </source>
</evidence>
<gene>
    <name evidence="2" type="ORF">A3C06_00565</name>
</gene>
<comment type="caution">
    <text evidence="2">The sequence shown here is derived from an EMBL/GenBank/DDBJ whole genome shotgun (WGS) entry which is preliminary data.</text>
</comment>
<reference evidence="2 3" key="1">
    <citation type="journal article" date="2016" name="Nat. Commun.">
        <title>Thousands of microbial genomes shed light on interconnected biogeochemical processes in an aquifer system.</title>
        <authorList>
            <person name="Anantharaman K."/>
            <person name="Brown C.T."/>
            <person name="Hug L.A."/>
            <person name="Sharon I."/>
            <person name="Castelle C.J."/>
            <person name="Probst A.J."/>
            <person name="Thomas B.C."/>
            <person name="Singh A."/>
            <person name="Wilkins M.J."/>
            <person name="Karaoz U."/>
            <person name="Brodie E.L."/>
            <person name="Williams K.H."/>
            <person name="Hubbard S.S."/>
            <person name="Banfield J.F."/>
        </authorList>
    </citation>
    <scope>NUCLEOTIDE SEQUENCE [LARGE SCALE GENOMIC DNA]</scope>
</reference>